<evidence type="ECO:0000313" key="2">
    <source>
        <dbReference type="Proteomes" id="UP001203297"/>
    </source>
</evidence>
<organism evidence="1 2">
    <name type="scientific">Multifurca ochricompacta</name>
    <dbReference type="NCBI Taxonomy" id="376703"/>
    <lineage>
        <taxon>Eukaryota</taxon>
        <taxon>Fungi</taxon>
        <taxon>Dikarya</taxon>
        <taxon>Basidiomycota</taxon>
        <taxon>Agaricomycotina</taxon>
        <taxon>Agaricomycetes</taxon>
        <taxon>Russulales</taxon>
        <taxon>Russulaceae</taxon>
        <taxon>Multifurca</taxon>
    </lineage>
</organism>
<protein>
    <submittedName>
        <fullName evidence="1">Uncharacterized protein</fullName>
    </submittedName>
</protein>
<dbReference type="EMBL" id="WTXG01000368">
    <property type="protein sequence ID" value="KAI0289108.1"/>
    <property type="molecule type" value="Genomic_DNA"/>
</dbReference>
<dbReference type="Proteomes" id="UP001203297">
    <property type="component" value="Unassembled WGS sequence"/>
</dbReference>
<proteinExistence type="predicted"/>
<keyword evidence="2" id="KW-1185">Reference proteome</keyword>
<name>A0AAD4LU14_9AGAM</name>
<reference evidence="1" key="1">
    <citation type="journal article" date="2022" name="New Phytol.">
        <title>Evolutionary transition to the ectomycorrhizal habit in the genomes of a hyperdiverse lineage of mushroom-forming fungi.</title>
        <authorList>
            <person name="Looney B."/>
            <person name="Miyauchi S."/>
            <person name="Morin E."/>
            <person name="Drula E."/>
            <person name="Courty P.E."/>
            <person name="Kohler A."/>
            <person name="Kuo A."/>
            <person name="LaButti K."/>
            <person name="Pangilinan J."/>
            <person name="Lipzen A."/>
            <person name="Riley R."/>
            <person name="Andreopoulos W."/>
            <person name="He G."/>
            <person name="Johnson J."/>
            <person name="Nolan M."/>
            <person name="Tritt A."/>
            <person name="Barry K.W."/>
            <person name="Grigoriev I.V."/>
            <person name="Nagy L.G."/>
            <person name="Hibbett D."/>
            <person name="Henrissat B."/>
            <person name="Matheny P.B."/>
            <person name="Labbe J."/>
            <person name="Martin F.M."/>
        </authorList>
    </citation>
    <scope>NUCLEOTIDE SEQUENCE</scope>
    <source>
        <strain evidence="1">BPL690</strain>
    </source>
</reference>
<gene>
    <name evidence="1" type="ORF">B0F90DRAFT_1797511</name>
</gene>
<evidence type="ECO:0000313" key="1">
    <source>
        <dbReference type="EMBL" id="KAI0289108.1"/>
    </source>
</evidence>
<accession>A0AAD4LU14</accession>
<comment type="caution">
    <text evidence="1">The sequence shown here is derived from an EMBL/GenBank/DDBJ whole genome shotgun (WGS) entry which is preliminary data.</text>
</comment>
<sequence length="55" mass="5988">MPKNCSNDIQAVITHWDQVIVSGNTTAFHELKTLFGMGGVVHPDNCATRFGTGRN</sequence>
<dbReference type="AlphaFoldDB" id="A0AAD4LU14"/>